<accession>A0A367JCV2</accession>
<evidence type="ECO:0000313" key="2">
    <source>
        <dbReference type="Proteomes" id="UP000253551"/>
    </source>
</evidence>
<comment type="caution">
    <text evidence="1">The sequence shown here is derived from an EMBL/GenBank/DDBJ whole genome shotgun (WGS) entry which is preliminary data.</text>
</comment>
<proteinExistence type="predicted"/>
<dbReference type="Proteomes" id="UP000253551">
    <property type="component" value="Unassembled WGS sequence"/>
</dbReference>
<protein>
    <submittedName>
        <fullName evidence="1">Uncharacterized protein</fullName>
    </submittedName>
</protein>
<gene>
    <name evidence="1" type="ORF">CU098_009037</name>
</gene>
<dbReference type="EMBL" id="PJQM01003666">
    <property type="protein sequence ID" value="RCH87689.1"/>
    <property type="molecule type" value="Genomic_DNA"/>
</dbReference>
<dbReference type="AlphaFoldDB" id="A0A367JCV2"/>
<evidence type="ECO:0000313" key="1">
    <source>
        <dbReference type="EMBL" id="RCH87689.1"/>
    </source>
</evidence>
<sequence length="104" mass="11674">MNNNTIKWWWKKAPPSDPVIPSVACSLKGTDEDSSLYSLPASTRAQHTKSEYSGQFSSDVESTASIISKPWISKNIISPDQEQKEEYTLPEKKSNLADKLKVMK</sequence>
<organism evidence="1 2">
    <name type="scientific">Rhizopus stolonifer</name>
    <name type="common">Rhizopus nigricans</name>
    <dbReference type="NCBI Taxonomy" id="4846"/>
    <lineage>
        <taxon>Eukaryota</taxon>
        <taxon>Fungi</taxon>
        <taxon>Fungi incertae sedis</taxon>
        <taxon>Mucoromycota</taxon>
        <taxon>Mucoromycotina</taxon>
        <taxon>Mucoromycetes</taxon>
        <taxon>Mucorales</taxon>
        <taxon>Mucorineae</taxon>
        <taxon>Rhizopodaceae</taxon>
        <taxon>Rhizopus</taxon>
    </lineage>
</organism>
<dbReference type="OrthoDB" id="2285768at2759"/>
<keyword evidence="2" id="KW-1185">Reference proteome</keyword>
<reference evidence="1 2" key="1">
    <citation type="journal article" date="2018" name="G3 (Bethesda)">
        <title>Phylogenetic and Phylogenomic Definition of Rhizopus Species.</title>
        <authorList>
            <person name="Gryganskyi A.P."/>
            <person name="Golan J."/>
            <person name="Dolatabadi S."/>
            <person name="Mondo S."/>
            <person name="Robb S."/>
            <person name="Idnurm A."/>
            <person name="Muszewska A."/>
            <person name="Steczkiewicz K."/>
            <person name="Masonjones S."/>
            <person name="Liao H.L."/>
            <person name="Gajdeczka M.T."/>
            <person name="Anike F."/>
            <person name="Vuek A."/>
            <person name="Anishchenko I.M."/>
            <person name="Voigt K."/>
            <person name="de Hoog G.S."/>
            <person name="Smith M.E."/>
            <person name="Heitman J."/>
            <person name="Vilgalys R."/>
            <person name="Stajich J.E."/>
        </authorList>
    </citation>
    <scope>NUCLEOTIDE SEQUENCE [LARGE SCALE GENOMIC DNA]</scope>
    <source>
        <strain evidence="1 2">LSU 92-RS-03</strain>
    </source>
</reference>
<name>A0A367JCV2_RHIST</name>